<reference evidence="1" key="2">
    <citation type="submission" date="2016-10" db="EMBL/GenBank/DDBJ databases">
        <authorList>
            <person name="de Groot N.N."/>
        </authorList>
    </citation>
    <scope>NUCLEOTIDE SEQUENCE</scope>
    <source>
        <strain evidence="1">J.0081</strain>
    </source>
</reference>
<gene>
    <name evidence="1" type="primary">petP</name>
    <name evidence="1" type="ORF">J0081_154</name>
</gene>
<reference evidence="1" key="1">
    <citation type="submission" date="2016-10" db="EMBL/GenBank/DDBJ databases">
        <title>Chloroplast genomes as a tool to resolve red algal phylogenies: a case study in the Nemaliales.</title>
        <authorList>
            <person name="Costa J.F."/>
            <person name="Lin S.M."/>
            <person name="Macaya E.C."/>
            <person name="Fernandez-Garcia C."/>
            <person name="Verbruggen H."/>
        </authorList>
    </citation>
    <scope>NUCLEOTIDE SEQUENCE</scope>
    <source>
        <strain evidence="1">J.0081</strain>
    </source>
</reference>
<evidence type="ECO:0000313" key="1">
    <source>
        <dbReference type="EMBL" id="SCW23421.1"/>
    </source>
</evidence>
<keyword evidence="1" id="KW-0934">Plastid</keyword>
<keyword evidence="1" id="KW-0150">Chloroplast</keyword>
<sequence length="66" mass="7814">MLSQEQTNTITKIYQVTSKCPDEIIYNNNKICIIKGFRKVTQNSQVPIVEFYDTTRMWVLPKEMIE</sequence>
<proteinExistence type="predicted"/>
<name>A0A1G4NXK3_9FLOR</name>
<accession>A0A1G4NXK3</accession>
<protein>
    <submittedName>
        <fullName evidence="1">PetP protein</fullName>
    </submittedName>
</protein>
<dbReference type="EMBL" id="LT622873">
    <property type="protein sequence ID" value="SCW23421.1"/>
    <property type="molecule type" value="Genomic_DNA"/>
</dbReference>
<geneLocation type="chloroplast" evidence="1"/>
<dbReference type="RefSeq" id="YP_009314966.1">
    <property type="nucleotide sequence ID" value="NC_031664.1"/>
</dbReference>
<organism evidence="1">
    <name type="scientific">Scinaia undulata</name>
    <dbReference type="NCBI Taxonomy" id="1884664"/>
    <lineage>
        <taxon>Eukaryota</taxon>
        <taxon>Rhodophyta</taxon>
        <taxon>Florideophyceae</taxon>
        <taxon>Nemaliophycidae</taxon>
        <taxon>Nemaliales</taxon>
        <taxon>Scinaiaceae</taxon>
        <taxon>Scinaia</taxon>
    </lineage>
</organism>
<dbReference type="GeneID" id="30001024"/>
<dbReference type="AlphaFoldDB" id="A0A1G4NXK3"/>